<dbReference type="Pfam" id="PF14501">
    <property type="entry name" value="HATPase_c_5"/>
    <property type="match status" value="1"/>
</dbReference>
<dbReference type="SUPFAM" id="SSF55874">
    <property type="entry name" value="ATPase domain of HSP90 chaperone/DNA topoisomerase II/histidine kinase"/>
    <property type="match status" value="1"/>
</dbReference>
<dbReference type="EMBL" id="JBHLVF010000017">
    <property type="protein sequence ID" value="MFC0392410.1"/>
    <property type="molecule type" value="Genomic_DNA"/>
</dbReference>
<name>A0ABV6JC07_9BACL</name>
<protein>
    <submittedName>
        <fullName evidence="8">Sensor histidine kinase</fullName>
        <ecNumber evidence="8">2.7.13.3</ecNumber>
    </submittedName>
</protein>
<dbReference type="InterPro" id="IPR036890">
    <property type="entry name" value="HATPase_C_sf"/>
</dbReference>
<keyword evidence="4" id="KW-0067">ATP-binding</keyword>
<keyword evidence="6" id="KW-0812">Transmembrane</keyword>
<dbReference type="SMART" id="SM00387">
    <property type="entry name" value="HATPase_c"/>
    <property type="match status" value="1"/>
</dbReference>
<keyword evidence="6" id="KW-0472">Membrane</keyword>
<dbReference type="PANTHER" id="PTHR40448">
    <property type="entry name" value="TWO-COMPONENT SENSOR HISTIDINE KINASE"/>
    <property type="match status" value="1"/>
</dbReference>
<dbReference type="InterPro" id="IPR003594">
    <property type="entry name" value="HATPase_dom"/>
</dbReference>
<proteinExistence type="predicted"/>
<dbReference type="Gene3D" id="3.30.565.10">
    <property type="entry name" value="Histidine kinase-like ATPase, C-terminal domain"/>
    <property type="match status" value="1"/>
</dbReference>
<dbReference type="PANTHER" id="PTHR40448:SF1">
    <property type="entry name" value="TWO-COMPONENT SENSOR HISTIDINE KINASE"/>
    <property type="match status" value="1"/>
</dbReference>
<comment type="caution">
    <text evidence="8">The sequence shown here is derived from an EMBL/GenBank/DDBJ whole genome shotgun (WGS) entry which is preliminary data.</text>
</comment>
<dbReference type="InterPro" id="IPR032834">
    <property type="entry name" value="NatK-like_C"/>
</dbReference>
<evidence type="ECO:0000256" key="1">
    <source>
        <dbReference type="ARBA" id="ARBA00022679"/>
    </source>
</evidence>
<evidence type="ECO:0000259" key="7">
    <source>
        <dbReference type="PROSITE" id="PS50109"/>
    </source>
</evidence>
<evidence type="ECO:0000313" key="8">
    <source>
        <dbReference type="EMBL" id="MFC0392410.1"/>
    </source>
</evidence>
<gene>
    <name evidence="8" type="ORF">ACFFJ8_13635</name>
</gene>
<dbReference type="InterPro" id="IPR039506">
    <property type="entry name" value="SPOB_a"/>
</dbReference>
<keyword evidence="1 8" id="KW-0808">Transferase</keyword>
<evidence type="ECO:0000313" key="9">
    <source>
        <dbReference type="Proteomes" id="UP001589818"/>
    </source>
</evidence>
<evidence type="ECO:0000256" key="2">
    <source>
        <dbReference type="ARBA" id="ARBA00022741"/>
    </source>
</evidence>
<keyword evidence="5" id="KW-0902">Two-component regulatory system</keyword>
<reference evidence="8 9" key="1">
    <citation type="submission" date="2024-09" db="EMBL/GenBank/DDBJ databases">
        <authorList>
            <person name="Sun Q."/>
            <person name="Mori K."/>
        </authorList>
    </citation>
    <scope>NUCLEOTIDE SEQUENCE [LARGE SCALE GENOMIC DNA]</scope>
    <source>
        <strain evidence="8 9">CCM 4839</strain>
    </source>
</reference>
<evidence type="ECO:0000256" key="4">
    <source>
        <dbReference type="ARBA" id="ARBA00022840"/>
    </source>
</evidence>
<feature type="domain" description="Histidine kinase" evidence="7">
    <location>
        <begin position="393"/>
        <end position="583"/>
    </location>
</feature>
<organism evidence="8 9">
    <name type="scientific">Paenibacillus mendelii</name>
    <dbReference type="NCBI Taxonomy" id="206163"/>
    <lineage>
        <taxon>Bacteria</taxon>
        <taxon>Bacillati</taxon>
        <taxon>Bacillota</taxon>
        <taxon>Bacilli</taxon>
        <taxon>Bacillales</taxon>
        <taxon>Paenibacillaceae</taxon>
        <taxon>Paenibacillus</taxon>
    </lineage>
</organism>
<dbReference type="Gene3D" id="1.10.287.130">
    <property type="match status" value="1"/>
</dbReference>
<dbReference type="PROSITE" id="PS50109">
    <property type="entry name" value="HIS_KIN"/>
    <property type="match status" value="1"/>
</dbReference>
<keyword evidence="9" id="KW-1185">Reference proteome</keyword>
<dbReference type="InterPro" id="IPR005467">
    <property type="entry name" value="His_kinase_dom"/>
</dbReference>
<dbReference type="EC" id="2.7.13.3" evidence="8"/>
<dbReference type="GO" id="GO:0004673">
    <property type="term" value="F:protein histidine kinase activity"/>
    <property type="evidence" value="ECO:0007669"/>
    <property type="project" value="UniProtKB-EC"/>
</dbReference>
<dbReference type="Proteomes" id="UP001589818">
    <property type="component" value="Unassembled WGS sequence"/>
</dbReference>
<dbReference type="RefSeq" id="WP_256555211.1">
    <property type="nucleotide sequence ID" value="NZ_JANHOF010000003.1"/>
</dbReference>
<sequence>MIMRRNVWLLAIVLIAVLLGVNNTIYYFTTKRSLEDSLQHELQTIAKQIEISIELSRQGSEKFQEQIGRELRAVSIAAQYALDPDVEKVTKEQLIELSKKLDVLHITLLKRTSDNIELYKSSDPKQIGFKTSTWNPWYAAFNELFDTRNVSIDWGQRLNHFWTGPFEFAQTETSQIRKWGYYFDGSTNYIIDPYISYEDRQQDYDEETGVNTIIAKTLHENGTLLEIAGINPSTFPLGEQTTVTQKGDTLFHMTQQPIIYGSYLFKYDQDQRLVKEANESNESITVNTTINDKHVLKLFIPVSVDKSTSMLDENGEPINRYVLTLVADYQTIQNTLDKQFHNIALIMLTATLLSLIVAYLTASSYRKSQDKLVRRTQETYVDEINGLFRAIREQRHDFLNHVQTIHALAELNKTEELKAYTCELTGEIRQLNDIINIGNPAIAALIRSKISQAESLKIKLETSFTDMNHLGLGIKSLDLTRVLGNLIDNAFDEVMQYPEERRLISIKGKQQSGYMEFAVSNTCDNIEKLSGKPIFESGYSTKGATHSGLGLAIVKTIVDRYKGSVQIVLNEPNMVTFIVRILD</sequence>
<feature type="transmembrane region" description="Helical" evidence="6">
    <location>
        <begin position="343"/>
        <end position="362"/>
    </location>
</feature>
<keyword evidence="2" id="KW-0547">Nucleotide-binding</keyword>
<evidence type="ECO:0000256" key="5">
    <source>
        <dbReference type="ARBA" id="ARBA00023012"/>
    </source>
</evidence>
<keyword evidence="3 8" id="KW-0418">Kinase</keyword>
<evidence type="ECO:0000256" key="6">
    <source>
        <dbReference type="SAM" id="Phobius"/>
    </source>
</evidence>
<keyword evidence="6" id="KW-1133">Transmembrane helix</keyword>
<dbReference type="Pfam" id="PF14689">
    <property type="entry name" value="SPOB_a"/>
    <property type="match status" value="1"/>
</dbReference>
<evidence type="ECO:0000256" key="3">
    <source>
        <dbReference type="ARBA" id="ARBA00022777"/>
    </source>
</evidence>
<accession>A0ABV6JC07</accession>